<dbReference type="PROSITE" id="PS50158">
    <property type="entry name" value="ZF_CCHC"/>
    <property type="match status" value="1"/>
</dbReference>
<dbReference type="InterPro" id="IPR001878">
    <property type="entry name" value="Znf_CCHC"/>
</dbReference>
<evidence type="ECO:0000256" key="4">
    <source>
        <dbReference type="ARBA" id="ARBA00022759"/>
    </source>
</evidence>
<dbReference type="AlphaFoldDB" id="A0A151IYE5"/>
<dbReference type="Pfam" id="PF17917">
    <property type="entry name" value="RT_RNaseH"/>
    <property type="match status" value="1"/>
</dbReference>
<keyword evidence="6" id="KW-0695">RNA-directed DNA polymerase</keyword>
<keyword evidence="7" id="KW-0863">Zinc-finger</keyword>
<dbReference type="InterPro" id="IPR041373">
    <property type="entry name" value="RT_RNaseH"/>
</dbReference>
<keyword evidence="7" id="KW-0862">Zinc</keyword>
<dbReference type="SUPFAM" id="SSF57756">
    <property type="entry name" value="Retrovirus zinc finger-like domains"/>
    <property type="match status" value="1"/>
</dbReference>
<keyword evidence="5" id="KW-0378">Hydrolase</keyword>
<evidence type="ECO:0000256" key="6">
    <source>
        <dbReference type="ARBA" id="ARBA00022918"/>
    </source>
</evidence>
<organism evidence="9 10">
    <name type="scientific">Trachymyrmex cornetzi</name>
    <dbReference type="NCBI Taxonomy" id="471704"/>
    <lineage>
        <taxon>Eukaryota</taxon>
        <taxon>Metazoa</taxon>
        <taxon>Ecdysozoa</taxon>
        <taxon>Arthropoda</taxon>
        <taxon>Hexapoda</taxon>
        <taxon>Insecta</taxon>
        <taxon>Pterygota</taxon>
        <taxon>Neoptera</taxon>
        <taxon>Endopterygota</taxon>
        <taxon>Hymenoptera</taxon>
        <taxon>Apocrita</taxon>
        <taxon>Aculeata</taxon>
        <taxon>Formicoidea</taxon>
        <taxon>Formicidae</taxon>
        <taxon>Myrmicinae</taxon>
        <taxon>Trachymyrmex</taxon>
    </lineage>
</organism>
<dbReference type="GO" id="GO:0003676">
    <property type="term" value="F:nucleic acid binding"/>
    <property type="evidence" value="ECO:0007669"/>
    <property type="project" value="InterPro"/>
</dbReference>
<evidence type="ECO:0000256" key="2">
    <source>
        <dbReference type="ARBA" id="ARBA00022695"/>
    </source>
</evidence>
<dbReference type="GO" id="GO:0004519">
    <property type="term" value="F:endonuclease activity"/>
    <property type="evidence" value="ECO:0007669"/>
    <property type="project" value="UniProtKB-KW"/>
</dbReference>
<keyword evidence="2" id="KW-0548">Nucleotidyltransferase</keyword>
<gene>
    <name evidence="9" type="ORF">ALC57_14514</name>
</gene>
<dbReference type="Gene3D" id="4.10.60.10">
    <property type="entry name" value="Zinc finger, CCHC-type"/>
    <property type="match status" value="1"/>
</dbReference>
<proteinExistence type="predicted"/>
<keyword evidence="4" id="KW-0255">Endonuclease</keyword>
<dbReference type="EMBL" id="KQ980768">
    <property type="protein sequence ID" value="KYN13297.1"/>
    <property type="molecule type" value="Genomic_DNA"/>
</dbReference>
<keyword evidence="1" id="KW-0808">Transferase</keyword>
<dbReference type="SUPFAM" id="SSF56672">
    <property type="entry name" value="DNA/RNA polymerases"/>
    <property type="match status" value="1"/>
</dbReference>
<dbReference type="InterPro" id="IPR043502">
    <property type="entry name" value="DNA/RNA_pol_sf"/>
</dbReference>
<dbReference type="PANTHER" id="PTHR37984">
    <property type="entry name" value="PROTEIN CBG26694"/>
    <property type="match status" value="1"/>
</dbReference>
<sequence>IETIKQKIRTVSTAAVTALHKLVFEEEGDRKNRQRLRDFKGFTFRSDTPEYTDKLECGRRLMIGDLISCCNILGLEYHGSKEEIITRIVHELMNLNTLVPKNNDEEVSYRDVEGSIKTFTGKDAYPVERWVSDFEDTADLFECKQCGARNLEVRCYNCGAKGHKYRDCKKKELGKKCFKCQKFGHAANLCNATDESKVDTDKKISVINTDVVLPINRMLKQITVNGHSFNIYETEVHTDASINSYEAVLMQRSPDNSLWHSVYFMSRKTKKEEINYSSYESGTLAIVEALNKFRIYLLGIRFKIITDCATFQRTKSKKDLISRIAG</sequence>
<evidence type="ECO:0000256" key="1">
    <source>
        <dbReference type="ARBA" id="ARBA00022679"/>
    </source>
</evidence>
<protein>
    <recommendedName>
        <fullName evidence="8">CCHC-type domain-containing protein</fullName>
    </recommendedName>
</protein>
<evidence type="ECO:0000313" key="9">
    <source>
        <dbReference type="EMBL" id="KYN13297.1"/>
    </source>
</evidence>
<evidence type="ECO:0000256" key="7">
    <source>
        <dbReference type="PROSITE-ProRule" id="PRU00047"/>
    </source>
</evidence>
<dbReference type="SMART" id="SM00343">
    <property type="entry name" value="ZnF_C2HC"/>
    <property type="match status" value="2"/>
</dbReference>
<feature type="domain" description="CCHC-type" evidence="8">
    <location>
        <begin position="154"/>
        <end position="170"/>
    </location>
</feature>
<accession>A0A151IYE5</accession>
<keyword evidence="10" id="KW-1185">Reference proteome</keyword>
<keyword evidence="3" id="KW-0540">Nuclease</keyword>
<keyword evidence="7" id="KW-0479">Metal-binding</keyword>
<evidence type="ECO:0000256" key="5">
    <source>
        <dbReference type="ARBA" id="ARBA00022801"/>
    </source>
</evidence>
<dbReference type="InterPro" id="IPR036875">
    <property type="entry name" value="Znf_CCHC_sf"/>
</dbReference>
<evidence type="ECO:0000313" key="10">
    <source>
        <dbReference type="Proteomes" id="UP000078492"/>
    </source>
</evidence>
<reference evidence="9 10" key="1">
    <citation type="submission" date="2015-09" db="EMBL/GenBank/DDBJ databases">
        <title>Trachymyrmex cornetzi WGS genome.</title>
        <authorList>
            <person name="Nygaard S."/>
            <person name="Hu H."/>
            <person name="Boomsma J."/>
            <person name="Zhang G."/>
        </authorList>
    </citation>
    <scope>NUCLEOTIDE SEQUENCE [LARGE SCALE GENOMIC DNA]</scope>
    <source>
        <strain evidence="9">Tcor2-1</strain>
        <tissue evidence="9">Whole body</tissue>
    </source>
</reference>
<dbReference type="InterPro" id="IPR050951">
    <property type="entry name" value="Retrovirus_Pol_polyprotein"/>
</dbReference>
<dbReference type="GO" id="GO:0003964">
    <property type="term" value="F:RNA-directed DNA polymerase activity"/>
    <property type="evidence" value="ECO:0007669"/>
    <property type="project" value="UniProtKB-KW"/>
</dbReference>
<name>A0A151IYE5_9HYME</name>
<evidence type="ECO:0000259" key="8">
    <source>
        <dbReference type="PROSITE" id="PS50158"/>
    </source>
</evidence>
<dbReference type="Proteomes" id="UP000078492">
    <property type="component" value="Unassembled WGS sequence"/>
</dbReference>
<dbReference type="GO" id="GO:0008270">
    <property type="term" value="F:zinc ion binding"/>
    <property type="evidence" value="ECO:0007669"/>
    <property type="project" value="UniProtKB-KW"/>
</dbReference>
<dbReference type="STRING" id="471704.A0A151IYE5"/>
<dbReference type="GO" id="GO:0016787">
    <property type="term" value="F:hydrolase activity"/>
    <property type="evidence" value="ECO:0007669"/>
    <property type="project" value="UniProtKB-KW"/>
</dbReference>
<dbReference type="Pfam" id="PF00098">
    <property type="entry name" value="zf-CCHC"/>
    <property type="match status" value="1"/>
</dbReference>
<feature type="non-terminal residue" evidence="9">
    <location>
        <position position="1"/>
    </location>
</feature>
<evidence type="ECO:0000256" key="3">
    <source>
        <dbReference type="ARBA" id="ARBA00022722"/>
    </source>
</evidence>
<dbReference type="PANTHER" id="PTHR37984:SF5">
    <property type="entry name" value="PROTEIN NYNRIN-LIKE"/>
    <property type="match status" value="1"/>
</dbReference>